<comment type="caution">
    <text evidence="2">The sequence shown here is derived from an EMBL/GenBank/DDBJ whole genome shotgun (WGS) entry which is preliminary data.</text>
</comment>
<dbReference type="Pfam" id="PF05076">
    <property type="entry name" value="SUFU"/>
    <property type="match status" value="1"/>
</dbReference>
<evidence type="ECO:0000259" key="1">
    <source>
        <dbReference type="Pfam" id="PF05076"/>
    </source>
</evidence>
<protein>
    <recommendedName>
        <fullName evidence="1">Suppressor of fused-like domain-containing protein</fullName>
    </recommendedName>
</protein>
<dbReference type="EMBL" id="JAMZDX010000008">
    <property type="protein sequence ID" value="MCP2314086.1"/>
    <property type="molecule type" value="Genomic_DNA"/>
</dbReference>
<sequence>MNEDLIESHLVSLWGVPARSAHFSGPGHDVALAKWEAGQTDEGVTLYVTNGASMRVCDAATGRRVEFVLGLLPEHDAVAKSLAMLAGAVCSGIDVGRGDTVTLTTPLWPGAPFRTYLALPPMEEIVPPLPLADGTHVDFLPVMPLYDTELRLKKERSAEWITGEIIDQGIPWTSPTRPSLHG</sequence>
<keyword evidence="3" id="KW-1185">Reference proteome</keyword>
<dbReference type="InterPro" id="IPR020941">
    <property type="entry name" value="SUFU-like_domain"/>
</dbReference>
<organism evidence="2 3">
    <name type="scientific">Kitasatospora paracochleata</name>
    <dbReference type="NCBI Taxonomy" id="58354"/>
    <lineage>
        <taxon>Bacteria</taxon>
        <taxon>Bacillati</taxon>
        <taxon>Actinomycetota</taxon>
        <taxon>Actinomycetes</taxon>
        <taxon>Kitasatosporales</taxon>
        <taxon>Streptomycetaceae</taxon>
        <taxon>Kitasatospora</taxon>
    </lineage>
</organism>
<proteinExistence type="predicted"/>
<dbReference type="RefSeq" id="WP_253804431.1">
    <property type="nucleotide sequence ID" value="NZ_BAAAUB010000050.1"/>
</dbReference>
<evidence type="ECO:0000313" key="2">
    <source>
        <dbReference type="EMBL" id="MCP2314086.1"/>
    </source>
</evidence>
<reference evidence="2 3" key="1">
    <citation type="submission" date="2022-06" db="EMBL/GenBank/DDBJ databases">
        <title>Sequencing the genomes of 1000 actinobacteria strains.</title>
        <authorList>
            <person name="Klenk H.-P."/>
        </authorList>
    </citation>
    <scope>NUCLEOTIDE SEQUENCE [LARGE SCALE GENOMIC DNA]</scope>
    <source>
        <strain evidence="2 3">DSM 41656</strain>
    </source>
</reference>
<gene>
    <name evidence="2" type="ORF">FHR36_007285</name>
</gene>
<dbReference type="Proteomes" id="UP001206483">
    <property type="component" value="Unassembled WGS sequence"/>
</dbReference>
<name>A0ABT1JAK8_9ACTN</name>
<accession>A0ABT1JAK8</accession>
<feature type="domain" description="Suppressor of fused-like" evidence="1">
    <location>
        <begin position="40"/>
        <end position="170"/>
    </location>
</feature>
<evidence type="ECO:0000313" key="3">
    <source>
        <dbReference type="Proteomes" id="UP001206483"/>
    </source>
</evidence>